<dbReference type="HOGENOM" id="CLU_2662157_0_0_2"/>
<evidence type="ECO:0000313" key="1">
    <source>
        <dbReference type="EMBL" id="ACL11449.1"/>
    </source>
</evidence>
<sequence>MPDKLLEGLLAGRFIDVGELRVSRTTPDRARGKARYVLYLPLSRNYLWEKLYESRAVVRVYFEVVEGGGSREEQE</sequence>
<gene>
    <name evidence="1" type="ordered locus">DKAM_1123</name>
</gene>
<dbReference type="EMBL" id="CP001140">
    <property type="protein sequence ID" value="ACL11449.1"/>
    <property type="molecule type" value="Genomic_DNA"/>
</dbReference>
<dbReference type="STRING" id="490899.DKAM_1123"/>
<proteinExistence type="predicted"/>
<reference evidence="1 2" key="1">
    <citation type="journal article" date="2009" name="J. Bacteriol.">
        <title>Complete genome sequence of the anaerobic, protein-degrading hyperthermophilic crenarchaeon Desulfurococcus kamchatkensis.</title>
        <authorList>
            <person name="Ravin N.V."/>
            <person name="Mardanov A.V."/>
            <person name="Beletsky A.V."/>
            <person name="Kublanov I.V."/>
            <person name="Kolganova T.V."/>
            <person name="Lebedinsky A.V."/>
            <person name="Chernyh N.A."/>
            <person name="Bonch-Osmolovskaya E.A."/>
            <person name="Skryabin K.G."/>
        </authorList>
    </citation>
    <scope>NUCLEOTIDE SEQUENCE [LARGE SCALE GENOMIC DNA]</scope>
    <source>
        <strain evidence="2">DSM 18924 / JCM 16383 / VKM B-2413 / 1221n</strain>
    </source>
</reference>
<evidence type="ECO:0000313" key="2">
    <source>
        <dbReference type="Proteomes" id="UP000006903"/>
    </source>
</evidence>
<protein>
    <submittedName>
        <fullName evidence="1">Uncharacterized protein</fullName>
    </submittedName>
</protein>
<dbReference type="RefSeq" id="WP_012608790.1">
    <property type="nucleotide sequence ID" value="NC_011766.1"/>
</dbReference>
<accession>B8D5R8</accession>
<dbReference type="KEGG" id="dka:DKAM_1123"/>
<name>B8D5R8_DESA1</name>
<dbReference type="Proteomes" id="UP000006903">
    <property type="component" value="Chromosome"/>
</dbReference>
<organism evidence="1 2">
    <name type="scientific">Desulfurococcus amylolyticus (strain DSM 18924 / JCM 16383 / VKM B-2413 / 1221n)</name>
    <name type="common">Desulfurococcus kamchatkensis</name>
    <dbReference type="NCBI Taxonomy" id="490899"/>
    <lineage>
        <taxon>Archaea</taxon>
        <taxon>Thermoproteota</taxon>
        <taxon>Thermoprotei</taxon>
        <taxon>Desulfurococcales</taxon>
        <taxon>Desulfurococcaceae</taxon>
        <taxon>Desulfurococcus</taxon>
    </lineage>
</organism>
<dbReference type="GeneID" id="7171215"/>
<dbReference type="AlphaFoldDB" id="B8D5R8"/>